<dbReference type="GeneID" id="78276002"/>
<gene>
    <name evidence="2" type="ORF">BO225_08620</name>
</gene>
<comment type="caution">
    <text evidence="2">The sequence shown here is derived from an EMBL/GenBank/DDBJ whole genome shotgun (WGS) entry which is preliminary data.</text>
</comment>
<evidence type="ECO:0000313" key="2">
    <source>
        <dbReference type="EMBL" id="OLU45367.1"/>
    </source>
</evidence>
<evidence type="ECO:0008006" key="4">
    <source>
        <dbReference type="Google" id="ProtNLM"/>
    </source>
</evidence>
<sequence>MKGLLRKDLQLIWASWPILLMILIGGTAISIYVKEPTMDICFVTLLLVFQTVATVMNDQTSGWYPWELSLPVSRKNMIYEKYILAMLILAFGLILALAIYYGVSAITNIAPDRFSLEINLSILLIFFGCGVAPAILLSFYKKETGPIAMIVAALLPIAIILIIMNTVSDANIKEVFMGIGAISMLIYFTLMFLSPKIVTNWLDRSL</sequence>
<keyword evidence="1" id="KW-1133">Transmembrane helix</keyword>
<dbReference type="EMBL" id="MPKA01000086">
    <property type="protein sequence ID" value="OLU45367.1"/>
    <property type="molecule type" value="Genomic_DNA"/>
</dbReference>
<keyword evidence="1" id="KW-0472">Membrane</keyword>
<proteinExistence type="predicted"/>
<dbReference type="Pfam" id="PF13346">
    <property type="entry name" value="ABC2_membrane_5"/>
    <property type="match status" value="1"/>
</dbReference>
<keyword evidence="3" id="KW-1185">Reference proteome</keyword>
<keyword evidence="1" id="KW-0812">Transmembrane</keyword>
<reference evidence="2 3" key="1">
    <citation type="submission" date="2016-11" db="EMBL/GenBank/DDBJ databases">
        <title>Description of two novel members of the family Erysipelotrichaceae: Ileibacterium lipovorans gen. nov., sp. nov. and Dubosiella newyorkensis, gen. nov., sp. nov.</title>
        <authorList>
            <person name="Cox L.M."/>
            <person name="Sohn J."/>
            <person name="Tyrrell K.L."/>
            <person name="Citron D.M."/>
            <person name="Lawson P.A."/>
            <person name="Patel N.B."/>
            <person name="Iizumi T."/>
            <person name="Perez-Perez G.I."/>
            <person name="Goldstein E.J."/>
            <person name="Blaser M.J."/>
        </authorList>
    </citation>
    <scope>NUCLEOTIDE SEQUENCE [LARGE SCALE GENOMIC DNA]</scope>
    <source>
        <strain evidence="2 3">NYU-BL-A4</strain>
    </source>
</reference>
<feature type="transmembrane region" description="Helical" evidence="1">
    <location>
        <begin position="118"/>
        <end position="140"/>
    </location>
</feature>
<dbReference type="OrthoDB" id="1655186at2"/>
<feature type="transmembrane region" description="Helical" evidence="1">
    <location>
        <begin position="82"/>
        <end position="106"/>
    </location>
</feature>
<feature type="transmembrane region" description="Helical" evidence="1">
    <location>
        <begin position="175"/>
        <end position="193"/>
    </location>
</feature>
<protein>
    <recommendedName>
        <fullName evidence="4">ABC-2 transporter permease</fullName>
    </recommendedName>
</protein>
<organism evidence="2 3">
    <name type="scientific">Dubosiella newyorkensis</name>
    <dbReference type="NCBI Taxonomy" id="1862672"/>
    <lineage>
        <taxon>Bacteria</taxon>
        <taxon>Bacillati</taxon>
        <taxon>Bacillota</taxon>
        <taxon>Erysipelotrichia</taxon>
        <taxon>Erysipelotrichales</taxon>
        <taxon>Erysipelotrichaceae</taxon>
        <taxon>Dubosiella</taxon>
    </lineage>
</organism>
<accession>A0A1U7NL97</accession>
<feature type="transmembrane region" description="Helical" evidence="1">
    <location>
        <begin position="40"/>
        <end position="56"/>
    </location>
</feature>
<feature type="transmembrane region" description="Helical" evidence="1">
    <location>
        <begin position="146"/>
        <end position="163"/>
    </location>
</feature>
<dbReference type="STRING" id="1862672.BO225_08620"/>
<dbReference type="AlphaFoldDB" id="A0A1U7NL97"/>
<dbReference type="RefSeq" id="WP_076341851.1">
    <property type="nucleotide sequence ID" value="NZ_CAJTMI010000044.1"/>
</dbReference>
<evidence type="ECO:0000256" key="1">
    <source>
        <dbReference type="SAM" id="Phobius"/>
    </source>
</evidence>
<name>A0A1U7NL97_9FIRM</name>
<evidence type="ECO:0000313" key="3">
    <source>
        <dbReference type="Proteomes" id="UP000186705"/>
    </source>
</evidence>
<dbReference type="InterPro" id="IPR025699">
    <property type="entry name" value="ABC2_memb-like"/>
</dbReference>
<dbReference type="Proteomes" id="UP000186705">
    <property type="component" value="Unassembled WGS sequence"/>
</dbReference>
<feature type="transmembrane region" description="Helical" evidence="1">
    <location>
        <begin position="12"/>
        <end position="33"/>
    </location>
</feature>